<reference evidence="2" key="1">
    <citation type="journal article" date="2020" name="Stud. Mycol.">
        <title>101 Dothideomycetes genomes: a test case for predicting lifestyles and emergence of pathogens.</title>
        <authorList>
            <person name="Haridas S."/>
            <person name="Albert R."/>
            <person name="Binder M."/>
            <person name="Bloem J."/>
            <person name="Labutti K."/>
            <person name="Salamov A."/>
            <person name="Andreopoulos B."/>
            <person name="Baker S."/>
            <person name="Barry K."/>
            <person name="Bills G."/>
            <person name="Bluhm B."/>
            <person name="Cannon C."/>
            <person name="Castanera R."/>
            <person name="Culley D."/>
            <person name="Daum C."/>
            <person name="Ezra D."/>
            <person name="Gonzalez J."/>
            <person name="Henrissat B."/>
            <person name="Kuo A."/>
            <person name="Liang C."/>
            <person name="Lipzen A."/>
            <person name="Lutzoni F."/>
            <person name="Magnuson J."/>
            <person name="Mondo S."/>
            <person name="Nolan M."/>
            <person name="Ohm R."/>
            <person name="Pangilinan J."/>
            <person name="Park H.-J."/>
            <person name="Ramirez L."/>
            <person name="Alfaro M."/>
            <person name="Sun H."/>
            <person name="Tritt A."/>
            <person name="Yoshinaga Y."/>
            <person name="Zwiers L.-H."/>
            <person name="Turgeon B."/>
            <person name="Goodwin S."/>
            <person name="Spatafora J."/>
            <person name="Crous P."/>
            <person name="Grigoriev I."/>
        </authorList>
    </citation>
    <scope>NUCLEOTIDE SEQUENCE</scope>
    <source>
        <strain evidence="2">CBS 627.86</strain>
    </source>
</reference>
<evidence type="ECO:0000256" key="1">
    <source>
        <dbReference type="SAM" id="MobiDB-lite"/>
    </source>
</evidence>
<protein>
    <submittedName>
        <fullName evidence="2">Uncharacterized protein</fullName>
    </submittedName>
</protein>
<dbReference type="EMBL" id="ML977360">
    <property type="protein sequence ID" value="KAF2106740.1"/>
    <property type="molecule type" value="Genomic_DNA"/>
</dbReference>
<name>A0A6A5YID5_9PLEO</name>
<organism evidence="2 3">
    <name type="scientific">Lophiotrema nucula</name>
    <dbReference type="NCBI Taxonomy" id="690887"/>
    <lineage>
        <taxon>Eukaryota</taxon>
        <taxon>Fungi</taxon>
        <taxon>Dikarya</taxon>
        <taxon>Ascomycota</taxon>
        <taxon>Pezizomycotina</taxon>
        <taxon>Dothideomycetes</taxon>
        <taxon>Pleosporomycetidae</taxon>
        <taxon>Pleosporales</taxon>
        <taxon>Lophiotremataceae</taxon>
        <taxon>Lophiotrema</taxon>
    </lineage>
</organism>
<feature type="compositionally biased region" description="Basic and acidic residues" evidence="1">
    <location>
        <begin position="89"/>
        <end position="98"/>
    </location>
</feature>
<feature type="compositionally biased region" description="Low complexity" evidence="1">
    <location>
        <begin position="77"/>
        <end position="87"/>
    </location>
</feature>
<proteinExistence type="predicted"/>
<keyword evidence="3" id="KW-1185">Reference proteome</keyword>
<accession>A0A6A5YID5</accession>
<feature type="compositionally biased region" description="Basic residues" evidence="1">
    <location>
        <begin position="102"/>
        <end position="115"/>
    </location>
</feature>
<evidence type="ECO:0000313" key="3">
    <source>
        <dbReference type="Proteomes" id="UP000799770"/>
    </source>
</evidence>
<gene>
    <name evidence="2" type="ORF">BDV96DRAFT_607209</name>
</gene>
<evidence type="ECO:0000313" key="2">
    <source>
        <dbReference type="EMBL" id="KAF2106740.1"/>
    </source>
</evidence>
<sequence length="200" mass="21225">MFCLESVDTIPDLGSSESQDEVGAARIQPAANARGAGRDYDLLSARSTIPTCCFSAGCSSGERTRATFLDTVHELLSDSTTSTSSGSVERADSNDSRPGRAGQRKATMRNTRRTKGLGNQSGGRCSKSVDSPGRYKARAAQEDTLSGTVSGTELRAEKKQQAVGTAGVEKVEKVSGSELRAEKKQEKMTHSVAQILYVIT</sequence>
<dbReference type="AlphaFoldDB" id="A0A6A5YID5"/>
<feature type="region of interest" description="Disordered" evidence="1">
    <location>
        <begin position="77"/>
        <end position="149"/>
    </location>
</feature>
<dbReference type="Proteomes" id="UP000799770">
    <property type="component" value="Unassembled WGS sequence"/>
</dbReference>